<feature type="domain" description="Peptidase metallopeptidase" evidence="5">
    <location>
        <begin position="432"/>
        <end position="617"/>
    </location>
</feature>
<dbReference type="InterPro" id="IPR024079">
    <property type="entry name" value="MetalloPept_cat_dom_sf"/>
</dbReference>
<evidence type="ECO:0000313" key="7">
    <source>
        <dbReference type="Proteomes" id="UP001165679"/>
    </source>
</evidence>
<reference evidence="6" key="2">
    <citation type="submission" date="2022-10" db="EMBL/GenBank/DDBJ databases">
        <authorList>
            <person name="Trinh H.N."/>
        </authorList>
    </citation>
    <scope>NUCLEOTIDE SEQUENCE</scope>
    <source>
        <strain evidence="6">RN2-1</strain>
    </source>
</reference>
<dbReference type="Pfam" id="PF13403">
    <property type="entry name" value="Hint_2"/>
    <property type="match status" value="1"/>
</dbReference>
<dbReference type="GO" id="GO:0004222">
    <property type="term" value="F:metalloendopeptidase activity"/>
    <property type="evidence" value="ECO:0007669"/>
    <property type="project" value="InterPro"/>
</dbReference>
<evidence type="ECO:0000259" key="5">
    <source>
        <dbReference type="SMART" id="SM00235"/>
    </source>
</evidence>
<evidence type="ECO:0000256" key="2">
    <source>
        <dbReference type="ARBA" id="ARBA00022723"/>
    </source>
</evidence>
<protein>
    <submittedName>
        <fullName evidence="6">Hint domain-containing protein</fullName>
    </submittedName>
</protein>
<dbReference type="SUPFAM" id="SSF55486">
    <property type="entry name" value="Metalloproteases ('zincins'), catalytic domain"/>
    <property type="match status" value="1"/>
</dbReference>
<keyword evidence="3" id="KW-0378">Hydrolase</keyword>
<evidence type="ECO:0000256" key="1">
    <source>
        <dbReference type="ARBA" id="ARBA00022670"/>
    </source>
</evidence>
<keyword evidence="7" id="KW-1185">Reference proteome</keyword>
<dbReference type="RefSeq" id="WP_264713073.1">
    <property type="nucleotide sequence ID" value="NZ_JAPDNT010000003.1"/>
</dbReference>
<evidence type="ECO:0000256" key="4">
    <source>
        <dbReference type="ARBA" id="ARBA00022833"/>
    </source>
</evidence>
<dbReference type="Proteomes" id="UP001165679">
    <property type="component" value="Unassembled WGS sequence"/>
</dbReference>
<evidence type="ECO:0000256" key="3">
    <source>
        <dbReference type="ARBA" id="ARBA00022801"/>
    </source>
</evidence>
<dbReference type="EMBL" id="JAPDNT010000003">
    <property type="protein sequence ID" value="MCW3474440.1"/>
    <property type="molecule type" value="Genomic_DNA"/>
</dbReference>
<dbReference type="SMART" id="SM00235">
    <property type="entry name" value="ZnMc"/>
    <property type="match status" value="1"/>
</dbReference>
<dbReference type="PANTHER" id="PTHR10201">
    <property type="entry name" value="MATRIX METALLOPROTEINASE"/>
    <property type="match status" value="1"/>
</dbReference>
<sequence length="949" mass="97570">MAIRTWTSAVSGDWDGAANWSGGAVPAGADDVVLNAPGTYILTISAGETVAVHSISESAGAGTIAVAGTLSLASPSQVGQLTVLPGGKLTGAAVPYGPGPFTNLGTVLAAGSQTVFIQTSTITNVNGTTLEGGAWVVAGPGNGASQLVVATTAGGIVADNAVITLDGANTGFKGYNSGTFIPLEATLTNIGTAGVLSILGGRAYTTTNALNNNGRLVLGGGTLSAASLINQPGHTISGYGTIAADIGNGGLLEASGGILTLAGILTDTGALQVDPNAFLAFSGTYSQSITNNGVVIARDGVLALGGPISGNGGFLIQGGTIGAVTTLELGTSVSQQVAFNGGYATLRLDSPASFTGSIVGFGATDTIDLAGIDANAVALSGNTLQLIKNGAPVYSLSLCGSYNAATFSAAGDGQGGTAITLAGVPARDYVLEGPRWSTTTVSWSIATSQYADTFDADHPFSGFIDPVGQAAYVGVIEQALQAWSSYSGITFVQQPDSASPATAADIRFGWGDLLGTSGEIGQAAYSFSGDLFSPDSIVRLQDPALKALNPTPGVIGGYTYSGFAATLYQIVVHEIGHALGLGHSTDPNAVMYAAAQGVANQDVNASDISGIQALYASVACYAAGTRILTARGEVPVEALRPGDTITGHLSGLPRRVRWVGHRVLEPHRHPRPHDVQPIRVCAGAFGPGLPRRDLRLSPDHALLVGDALIPVRYLVNGATVLQESVGRVSYFHVELESIDGHVVHDVVLAEGLPAESYLDTGNRDAFANGGAAIRLHPDFARRVWTMHGCAPLHLQGPVVVAARRRLLHRAPALGHSVTNDPALHAKAGRAVEHAFARNSHTARFMLPGGLVRLCSRSAVPAEIRLEDTDTRRMGVAVARLALNGQVISLDDPRLGAGFFPTEAEGRRRWRWTDGDAHLHLDGPGQLDVTVAFTLPYWIRRVTTTIRARA</sequence>
<keyword evidence="1" id="KW-0645">Protease</keyword>
<dbReference type="AlphaFoldDB" id="A0AA42CH32"/>
<dbReference type="InterPro" id="IPR006026">
    <property type="entry name" value="Peptidase_Metallo"/>
</dbReference>
<dbReference type="PRINTS" id="PR00138">
    <property type="entry name" value="MATRIXIN"/>
</dbReference>
<dbReference type="InterPro" id="IPR028992">
    <property type="entry name" value="Hedgehog/Intein_dom"/>
</dbReference>
<dbReference type="InterPro" id="IPR036844">
    <property type="entry name" value="Hint_dom_sf"/>
</dbReference>
<keyword evidence="2" id="KW-0479">Metal-binding</keyword>
<dbReference type="GO" id="GO:0031012">
    <property type="term" value="C:extracellular matrix"/>
    <property type="evidence" value="ECO:0007669"/>
    <property type="project" value="InterPro"/>
</dbReference>
<reference evidence="6" key="1">
    <citation type="submission" date="2022-09" db="EMBL/GenBank/DDBJ databases">
        <title>Rhodovastum sp. nov. RN2-1 isolated from soil in Seongnam, South Korea.</title>
        <authorList>
            <person name="Le N.T."/>
        </authorList>
    </citation>
    <scope>NUCLEOTIDE SEQUENCE</scope>
    <source>
        <strain evidence="6">RN2-1</strain>
    </source>
</reference>
<dbReference type="Pfam" id="PF00413">
    <property type="entry name" value="Peptidase_M10"/>
    <property type="match status" value="1"/>
</dbReference>
<name>A0AA42CH32_9PROT</name>
<dbReference type="GO" id="GO:0008270">
    <property type="term" value="F:zinc ion binding"/>
    <property type="evidence" value="ECO:0007669"/>
    <property type="project" value="InterPro"/>
</dbReference>
<proteinExistence type="predicted"/>
<dbReference type="InterPro" id="IPR001818">
    <property type="entry name" value="Pept_M10_metallopeptidase"/>
</dbReference>
<dbReference type="Gene3D" id="3.40.390.10">
    <property type="entry name" value="Collagenase (Catalytic Domain)"/>
    <property type="match status" value="1"/>
</dbReference>
<dbReference type="SUPFAM" id="SSF51294">
    <property type="entry name" value="Hedgehog/intein (Hint) domain"/>
    <property type="match status" value="1"/>
</dbReference>
<dbReference type="Gene3D" id="2.170.16.10">
    <property type="entry name" value="Hedgehog/Intein (Hint) domain"/>
    <property type="match status" value="1"/>
</dbReference>
<comment type="caution">
    <text evidence="6">The sequence shown here is derived from an EMBL/GenBank/DDBJ whole genome shotgun (WGS) entry which is preliminary data.</text>
</comment>
<dbReference type="GO" id="GO:0016539">
    <property type="term" value="P:intein-mediated protein splicing"/>
    <property type="evidence" value="ECO:0007669"/>
    <property type="project" value="InterPro"/>
</dbReference>
<accession>A0AA42CH32</accession>
<gene>
    <name evidence="6" type="ORF">OL599_07575</name>
</gene>
<organism evidence="6 7">
    <name type="scientific">Limobrevibacterium gyesilva</name>
    <dbReference type="NCBI Taxonomy" id="2991712"/>
    <lineage>
        <taxon>Bacteria</taxon>
        <taxon>Pseudomonadati</taxon>
        <taxon>Pseudomonadota</taxon>
        <taxon>Alphaproteobacteria</taxon>
        <taxon>Acetobacterales</taxon>
        <taxon>Acetobacteraceae</taxon>
        <taxon>Limobrevibacterium</taxon>
    </lineage>
</organism>
<dbReference type="PROSITE" id="PS50817">
    <property type="entry name" value="INTEIN_N_TER"/>
    <property type="match status" value="1"/>
</dbReference>
<dbReference type="InterPro" id="IPR006141">
    <property type="entry name" value="Intein_N"/>
</dbReference>
<dbReference type="InterPro" id="IPR021190">
    <property type="entry name" value="Pept_M10A"/>
</dbReference>
<keyword evidence="4" id="KW-0862">Zinc</keyword>
<evidence type="ECO:0000313" key="6">
    <source>
        <dbReference type="EMBL" id="MCW3474440.1"/>
    </source>
</evidence>